<organism evidence="2 3">
    <name type="scientific">Favolaschia claudopus</name>
    <dbReference type="NCBI Taxonomy" id="2862362"/>
    <lineage>
        <taxon>Eukaryota</taxon>
        <taxon>Fungi</taxon>
        <taxon>Dikarya</taxon>
        <taxon>Basidiomycota</taxon>
        <taxon>Agaricomycotina</taxon>
        <taxon>Agaricomycetes</taxon>
        <taxon>Agaricomycetidae</taxon>
        <taxon>Agaricales</taxon>
        <taxon>Marasmiineae</taxon>
        <taxon>Mycenaceae</taxon>
        <taxon>Favolaschia</taxon>
    </lineage>
</organism>
<dbReference type="Proteomes" id="UP001362999">
    <property type="component" value="Unassembled WGS sequence"/>
</dbReference>
<feature type="compositionally biased region" description="Pro residues" evidence="1">
    <location>
        <begin position="313"/>
        <end position="323"/>
    </location>
</feature>
<feature type="compositionally biased region" description="Pro residues" evidence="1">
    <location>
        <begin position="331"/>
        <end position="342"/>
    </location>
</feature>
<feature type="compositionally biased region" description="Basic and acidic residues" evidence="1">
    <location>
        <begin position="396"/>
        <end position="406"/>
    </location>
</feature>
<feature type="region of interest" description="Disordered" evidence="1">
    <location>
        <begin position="310"/>
        <end position="359"/>
    </location>
</feature>
<keyword evidence="3" id="KW-1185">Reference proteome</keyword>
<accession>A0AAW0DE20</accession>
<evidence type="ECO:0000313" key="2">
    <source>
        <dbReference type="EMBL" id="KAK7050115.1"/>
    </source>
</evidence>
<proteinExistence type="predicted"/>
<dbReference type="AlphaFoldDB" id="A0AAW0DE20"/>
<reference evidence="2 3" key="1">
    <citation type="journal article" date="2024" name="J Genomics">
        <title>Draft genome sequencing and assembly of Favolaschia claudopus CIRM-BRFM 2984 isolated from oak limbs.</title>
        <authorList>
            <person name="Navarro D."/>
            <person name="Drula E."/>
            <person name="Chaduli D."/>
            <person name="Cazenave R."/>
            <person name="Ahrendt S."/>
            <person name="Wang J."/>
            <person name="Lipzen A."/>
            <person name="Daum C."/>
            <person name="Barry K."/>
            <person name="Grigoriev I.V."/>
            <person name="Favel A."/>
            <person name="Rosso M.N."/>
            <person name="Martin F."/>
        </authorList>
    </citation>
    <scope>NUCLEOTIDE SEQUENCE [LARGE SCALE GENOMIC DNA]</scope>
    <source>
        <strain evidence="2 3">CIRM-BRFM 2984</strain>
    </source>
</reference>
<evidence type="ECO:0000313" key="3">
    <source>
        <dbReference type="Proteomes" id="UP001362999"/>
    </source>
</evidence>
<feature type="region of interest" description="Disordered" evidence="1">
    <location>
        <begin position="206"/>
        <end position="286"/>
    </location>
</feature>
<name>A0AAW0DE20_9AGAR</name>
<feature type="compositionally biased region" description="Low complexity" evidence="1">
    <location>
        <begin position="267"/>
        <end position="281"/>
    </location>
</feature>
<sequence length="562" mass="61572">MYILSAFGLRINHRRAAVGTHRRSSFGAPLAYVDETSSFLADVDIVSTRLTCRAAAPTRCKLYFHGQMNRCGFVRAAGETETTMLLDGRHKLRVAPFIDLVVIRTLPRDDRSETPTLLQARRSYPVGMLSPPPLRPHLLAPNISARDLPSNSMLPAFPRLCVAPNFEDQPGREPRRERWTSQAVGRKARIFGGGENDMEWQFQRGDDEETRTGGMNDGVGWGRQQLPERGGRVRKEWRPRMGGPSRRRGSRWGRVEWDRPRDWDRMASSPPLTTPTPASSAGVEPIQDAPASSVLLRLTWLDLRSLLLSSTSGPPPSPPPPPETFMADSPSPLPLPPPPPTPSRIHPRPITRTRASTETHGNDIATRALCRPHPNLLPHRTSATRSPAWDGIDSSHSTRESRPTWGVVDERRESGVDVKGSALELAARSQPTHLIASSKSEVSTRALRPIWAGGCGDDMARGRKLVVSRKPHTPPPLFGSVIHGAAHASLAAHLSAFHQLVLLGVVANVKFGIADGLLTLLVKYGGGYSWLEVDGGGGVGTEEKKPLRHAPTPTFFKAFKAS</sequence>
<dbReference type="EMBL" id="JAWWNJ010000008">
    <property type="protein sequence ID" value="KAK7050115.1"/>
    <property type="molecule type" value="Genomic_DNA"/>
</dbReference>
<gene>
    <name evidence="2" type="ORF">R3P38DRAFT_2763165</name>
</gene>
<comment type="caution">
    <text evidence="2">The sequence shown here is derived from an EMBL/GenBank/DDBJ whole genome shotgun (WGS) entry which is preliminary data.</text>
</comment>
<feature type="compositionally biased region" description="Basic and acidic residues" evidence="1">
    <location>
        <begin position="253"/>
        <end position="265"/>
    </location>
</feature>
<evidence type="ECO:0000256" key="1">
    <source>
        <dbReference type="SAM" id="MobiDB-lite"/>
    </source>
</evidence>
<feature type="region of interest" description="Disordered" evidence="1">
    <location>
        <begin position="377"/>
        <end position="406"/>
    </location>
</feature>
<protein>
    <submittedName>
        <fullName evidence="2">Uncharacterized protein</fullName>
    </submittedName>
</protein>
<feature type="compositionally biased region" description="Basic and acidic residues" evidence="1">
    <location>
        <begin position="229"/>
        <end position="239"/>
    </location>
</feature>